<sequence>MNPLAAIGGIVGFGIAGLDPFGALVVVPALAAGVRRRVIMLFFGTAWLATVLTGIALGESVQHVAAWLRNLFTVPDPVRLTVQLVLAAGLGLWAAYRWAHRNDTKPEKTKPRLAGPVGMSLMGTFWGVSALTDPSFFGVATIGASMQSMLAVAAVFTGWFLISQAPLCLVVLTLAAGRDSRPVQRAIGFARSTARPAAYVMTALLAAASLFLIVNGGTYLATGTYWPG</sequence>
<feature type="transmembrane region" description="Helical" evidence="1">
    <location>
        <begin position="197"/>
        <end position="221"/>
    </location>
</feature>
<dbReference type="Proteomes" id="UP000564496">
    <property type="component" value="Unassembled WGS sequence"/>
</dbReference>
<proteinExistence type="predicted"/>
<comment type="caution">
    <text evidence="2">The sequence shown here is derived from an EMBL/GenBank/DDBJ whole genome shotgun (WGS) entry which is preliminary data.</text>
</comment>
<dbReference type="EMBL" id="JACBZR010000001">
    <property type="protein sequence ID" value="NYI75985.1"/>
    <property type="molecule type" value="Genomic_DNA"/>
</dbReference>
<protein>
    <submittedName>
        <fullName evidence="2">Uncharacterized protein</fullName>
    </submittedName>
</protein>
<keyword evidence="1" id="KW-0812">Transmembrane</keyword>
<evidence type="ECO:0000256" key="1">
    <source>
        <dbReference type="SAM" id="Phobius"/>
    </source>
</evidence>
<dbReference type="RefSeq" id="WP_179656670.1">
    <property type="nucleotide sequence ID" value="NZ_JACBZR010000001.1"/>
</dbReference>
<organism evidence="2 3">
    <name type="scientific">Nocardioides panzhihuensis</name>
    <dbReference type="NCBI Taxonomy" id="860243"/>
    <lineage>
        <taxon>Bacteria</taxon>
        <taxon>Bacillati</taxon>
        <taxon>Actinomycetota</taxon>
        <taxon>Actinomycetes</taxon>
        <taxon>Propionibacteriales</taxon>
        <taxon>Nocardioidaceae</taxon>
        <taxon>Nocardioides</taxon>
    </lineage>
</organism>
<feature type="transmembrane region" description="Helical" evidence="1">
    <location>
        <begin position="78"/>
        <end position="99"/>
    </location>
</feature>
<reference evidence="2 3" key="1">
    <citation type="submission" date="2020-07" db="EMBL/GenBank/DDBJ databases">
        <title>Sequencing the genomes of 1000 actinobacteria strains.</title>
        <authorList>
            <person name="Klenk H.-P."/>
        </authorList>
    </citation>
    <scope>NUCLEOTIDE SEQUENCE [LARGE SCALE GENOMIC DNA]</scope>
    <source>
        <strain evidence="2 3">DSM 26487</strain>
    </source>
</reference>
<keyword evidence="1" id="KW-0472">Membrane</keyword>
<accession>A0A7Z0DI22</accession>
<evidence type="ECO:0000313" key="2">
    <source>
        <dbReference type="EMBL" id="NYI75985.1"/>
    </source>
</evidence>
<feature type="transmembrane region" description="Helical" evidence="1">
    <location>
        <begin position="38"/>
        <end position="58"/>
    </location>
</feature>
<gene>
    <name evidence="2" type="ORF">BJ988_000633</name>
</gene>
<keyword evidence="1" id="KW-1133">Transmembrane helix</keyword>
<dbReference type="AlphaFoldDB" id="A0A7Z0DI22"/>
<evidence type="ECO:0000313" key="3">
    <source>
        <dbReference type="Proteomes" id="UP000564496"/>
    </source>
</evidence>
<name>A0A7Z0DI22_9ACTN</name>
<feature type="transmembrane region" description="Helical" evidence="1">
    <location>
        <begin position="149"/>
        <end position="176"/>
    </location>
</feature>
<feature type="transmembrane region" description="Helical" evidence="1">
    <location>
        <begin position="6"/>
        <end position="31"/>
    </location>
</feature>
<keyword evidence="3" id="KW-1185">Reference proteome</keyword>
<feature type="transmembrane region" description="Helical" evidence="1">
    <location>
        <begin position="111"/>
        <end position="129"/>
    </location>
</feature>